<feature type="region of interest" description="Disordered" evidence="1">
    <location>
        <begin position="283"/>
        <end position="307"/>
    </location>
</feature>
<gene>
    <name evidence="2" type="ORF">H6P81_006357</name>
</gene>
<accession>A0AAV7F1M6</accession>
<feature type="compositionally biased region" description="Polar residues" evidence="1">
    <location>
        <begin position="366"/>
        <end position="376"/>
    </location>
</feature>
<dbReference type="EMBL" id="JAINDJ010000003">
    <property type="protein sequence ID" value="KAG9453453.1"/>
    <property type="molecule type" value="Genomic_DNA"/>
</dbReference>
<evidence type="ECO:0000313" key="3">
    <source>
        <dbReference type="Proteomes" id="UP000825729"/>
    </source>
</evidence>
<feature type="compositionally biased region" description="Polar residues" evidence="1">
    <location>
        <begin position="167"/>
        <end position="178"/>
    </location>
</feature>
<comment type="caution">
    <text evidence="2">The sequence shown here is derived from an EMBL/GenBank/DDBJ whole genome shotgun (WGS) entry which is preliminary data.</text>
</comment>
<feature type="compositionally biased region" description="Polar residues" evidence="1">
    <location>
        <begin position="93"/>
        <end position="110"/>
    </location>
</feature>
<feature type="region of interest" description="Disordered" evidence="1">
    <location>
        <begin position="52"/>
        <end position="110"/>
    </location>
</feature>
<reference evidence="2 3" key="1">
    <citation type="submission" date="2021-07" db="EMBL/GenBank/DDBJ databases">
        <title>The Aristolochia fimbriata genome: insights into angiosperm evolution, floral development and chemical biosynthesis.</title>
        <authorList>
            <person name="Jiao Y."/>
        </authorList>
    </citation>
    <scope>NUCLEOTIDE SEQUENCE [LARGE SCALE GENOMIC DNA]</scope>
    <source>
        <strain evidence="2">IBCAS-2021</strain>
        <tissue evidence="2">Leaf</tissue>
    </source>
</reference>
<organism evidence="2 3">
    <name type="scientific">Aristolochia fimbriata</name>
    <name type="common">White veined hardy Dutchman's pipe vine</name>
    <dbReference type="NCBI Taxonomy" id="158543"/>
    <lineage>
        <taxon>Eukaryota</taxon>
        <taxon>Viridiplantae</taxon>
        <taxon>Streptophyta</taxon>
        <taxon>Embryophyta</taxon>
        <taxon>Tracheophyta</taxon>
        <taxon>Spermatophyta</taxon>
        <taxon>Magnoliopsida</taxon>
        <taxon>Magnoliidae</taxon>
        <taxon>Piperales</taxon>
        <taxon>Aristolochiaceae</taxon>
        <taxon>Aristolochia</taxon>
    </lineage>
</organism>
<keyword evidence="3" id="KW-1185">Reference proteome</keyword>
<feature type="region of interest" description="Disordered" evidence="1">
    <location>
        <begin position="148"/>
        <end position="179"/>
    </location>
</feature>
<feature type="region of interest" description="Disordered" evidence="1">
    <location>
        <begin position="363"/>
        <end position="387"/>
    </location>
</feature>
<dbReference type="Proteomes" id="UP000825729">
    <property type="component" value="Unassembled WGS sequence"/>
</dbReference>
<proteinExistence type="predicted"/>
<protein>
    <submittedName>
        <fullName evidence="2">Uncharacterized protein</fullName>
    </submittedName>
</protein>
<feature type="compositionally biased region" description="Low complexity" evidence="1">
    <location>
        <begin position="150"/>
        <end position="166"/>
    </location>
</feature>
<evidence type="ECO:0000313" key="2">
    <source>
        <dbReference type="EMBL" id="KAG9453453.1"/>
    </source>
</evidence>
<feature type="region of interest" description="Disordered" evidence="1">
    <location>
        <begin position="249"/>
        <end position="271"/>
    </location>
</feature>
<sequence>MDLSAAPSSTSPRVRLRRVFDSIAPSLGFIRPLRHSSSTPSHQLDSVTAVRLGHTSSSPPHQLDSATPARLRHTSSTPPHQLDSATPARLRHTSSTQPHQFRSATPVSTQPHRLRLATHFRLTHQFDSLHHFVRHTSFDFRSHQLRRSHTSSTPHHTSSTTIFSSTPYHTGSVRTSSTHAHRTGLDYLLRAISISHQPAPRPFSPHHSFRHAVSTQPGHFDSCEGSTRHASWTPTAPWTRLHHFDHAPAWTPPRQLGSSHQFRPPPPFDSRRRARLRLAIDRLDSMHRSTGPRHFDSATPARLAATRSTPPHQLRLALHHFDSAHDRLQTPPPARLRHTSSTRAKLDSVAPVRLCRVLTPYHQVRDSSGTPSSNPLRQFDSAACSTP</sequence>
<feature type="region of interest" description="Disordered" evidence="1">
    <location>
        <begin position="325"/>
        <end position="344"/>
    </location>
</feature>
<dbReference type="AlphaFoldDB" id="A0AAV7F1M6"/>
<evidence type="ECO:0000256" key="1">
    <source>
        <dbReference type="SAM" id="MobiDB-lite"/>
    </source>
</evidence>
<name>A0AAV7F1M6_ARIFI</name>